<dbReference type="PROSITE" id="PS50850">
    <property type="entry name" value="MFS"/>
    <property type="match status" value="1"/>
</dbReference>
<evidence type="ECO:0000313" key="9">
    <source>
        <dbReference type="Proteomes" id="UP001501570"/>
    </source>
</evidence>
<dbReference type="PANTHER" id="PTHR23518:SF2">
    <property type="entry name" value="MAJOR FACILITATOR SUPERFAMILY TRANSPORTER"/>
    <property type="match status" value="1"/>
</dbReference>
<dbReference type="CDD" id="cd17370">
    <property type="entry name" value="MFS_MJ1317_like"/>
    <property type="match status" value="1"/>
</dbReference>
<dbReference type="Proteomes" id="UP001501570">
    <property type="component" value="Unassembled WGS sequence"/>
</dbReference>
<dbReference type="InterPro" id="IPR011701">
    <property type="entry name" value="MFS"/>
</dbReference>
<evidence type="ECO:0000256" key="4">
    <source>
        <dbReference type="ARBA" id="ARBA00023136"/>
    </source>
</evidence>
<reference evidence="9" key="1">
    <citation type="journal article" date="2019" name="Int. J. Syst. Evol. Microbiol.">
        <title>The Global Catalogue of Microorganisms (GCM) 10K type strain sequencing project: providing services to taxonomists for standard genome sequencing and annotation.</title>
        <authorList>
            <consortium name="The Broad Institute Genomics Platform"/>
            <consortium name="The Broad Institute Genome Sequencing Center for Infectious Disease"/>
            <person name="Wu L."/>
            <person name="Ma J."/>
        </authorList>
    </citation>
    <scope>NUCLEOTIDE SEQUENCE [LARGE SCALE GENOMIC DNA]</scope>
    <source>
        <strain evidence="9">JCM 18304</strain>
    </source>
</reference>
<sequence length="463" mass="47234">MYLSIRDRPAKTPGPGTPPILRRVATTVFLLGVVSMLTDISSEMVNAVLPLYLTAEVGMGLVAYGFVDGLYQGVSALLRVVGGYAGDRHDRPKWVAVAGYGISAASRLAMIPAHGLASITGVITADRLGKGLRTAPRDALIADVTEPGMLGRAFGVHRTLDTLGAAIGPLVAFAVLLAVPDGYSSIWVVSFAVAVIGVAMIVLAVPDRRTGAGTVRPAARALVRVMVSARLRGPLIACTLLGLFTVGDGFLYLSLQRRDGFAALWFPLLYVGTNISYLCLAVPLGRLADRIGRAPVFIGGHVVLVIGYLVGALPSAGTAWTIVTLLLLGVFYAATDGVLSALVSRLIPAGTRGSGLAAAQTVQVLARFASSVAFGVLWTLVGPRDALLLAAVLLGAAVPVAWWLLRGPGAGDTTPLGDAGTAPAGAGTSTRGGAPTMDAAPTGGAPTTDGAPTMDGASEGAAR</sequence>
<dbReference type="InterPro" id="IPR036259">
    <property type="entry name" value="MFS_trans_sf"/>
</dbReference>
<keyword evidence="3 6" id="KW-1133">Transmembrane helix</keyword>
<feature type="transmembrane region" description="Helical" evidence="6">
    <location>
        <begin position="159"/>
        <end position="179"/>
    </location>
</feature>
<feature type="transmembrane region" description="Helical" evidence="6">
    <location>
        <begin position="234"/>
        <end position="255"/>
    </location>
</feature>
<gene>
    <name evidence="8" type="ORF">GCM10023322_21170</name>
</gene>
<evidence type="ECO:0000256" key="2">
    <source>
        <dbReference type="ARBA" id="ARBA00022692"/>
    </source>
</evidence>
<comment type="caution">
    <text evidence="8">The sequence shown here is derived from an EMBL/GenBank/DDBJ whole genome shotgun (WGS) entry which is preliminary data.</text>
</comment>
<organism evidence="8 9">
    <name type="scientific">Rugosimonospora acidiphila</name>
    <dbReference type="NCBI Taxonomy" id="556531"/>
    <lineage>
        <taxon>Bacteria</taxon>
        <taxon>Bacillati</taxon>
        <taxon>Actinomycetota</taxon>
        <taxon>Actinomycetes</taxon>
        <taxon>Micromonosporales</taxon>
        <taxon>Micromonosporaceae</taxon>
        <taxon>Rugosimonospora</taxon>
    </lineage>
</organism>
<dbReference type="Pfam" id="PF07690">
    <property type="entry name" value="MFS_1"/>
    <property type="match status" value="1"/>
</dbReference>
<name>A0ABP9RP09_9ACTN</name>
<evidence type="ECO:0000256" key="6">
    <source>
        <dbReference type="SAM" id="Phobius"/>
    </source>
</evidence>
<feature type="compositionally biased region" description="Low complexity" evidence="5">
    <location>
        <begin position="414"/>
        <end position="454"/>
    </location>
</feature>
<feature type="domain" description="Major facilitator superfamily (MFS) profile" evidence="7">
    <location>
        <begin position="27"/>
        <end position="409"/>
    </location>
</feature>
<evidence type="ECO:0000256" key="5">
    <source>
        <dbReference type="SAM" id="MobiDB-lite"/>
    </source>
</evidence>
<dbReference type="SUPFAM" id="SSF103473">
    <property type="entry name" value="MFS general substrate transporter"/>
    <property type="match status" value="1"/>
</dbReference>
<feature type="transmembrane region" description="Helical" evidence="6">
    <location>
        <begin position="319"/>
        <end position="343"/>
    </location>
</feature>
<proteinExistence type="predicted"/>
<evidence type="ECO:0000313" key="8">
    <source>
        <dbReference type="EMBL" id="GAA5182992.1"/>
    </source>
</evidence>
<feature type="transmembrane region" description="Helical" evidence="6">
    <location>
        <begin position="261"/>
        <end position="282"/>
    </location>
</feature>
<feature type="transmembrane region" description="Helical" evidence="6">
    <location>
        <begin position="387"/>
        <end position="405"/>
    </location>
</feature>
<dbReference type="Gene3D" id="1.20.1250.20">
    <property type="entry name" value="MFS general substrate transporter like domains"/>
    <property type="match status" value="2"/>
</dbReference>
<evidence type="ECO:0000256" key="3">
    <source>
        <dbReference type="ARBA" id="ARBA00022989"/>
    </source>
</evidence>
<keyword evidence="2 6" id="KW-0812">Transmembrane</keyword>
<accession>A0ABP9RP09</accession>
<keyword evidence="4 6" id="KW-0472">Membrane</keyword>
<dbReference type="EMBL" id="BAABJQ010000005">
    <property type="protein sequence ID" value="GAA5182992.1"/>
    <property type="molecule type" value="Genomic_DNA"/>
</dbReference>
<feature type="transmembrane region" description="Helical" evidence="6">
    <location>
        <begin position="294"/>
        <end position="313"/>
    </location>
</feature>
<dbReference type="PANTHER" id="PTHR23518">
    <property type="entry name" value="C-METHYLTRANSFERASE"/>
    <property type="match status" value="1"/>
</dbReference>
<keyword evidence="9" id="KW-1185">Reference proteome</keyword>
<protein>
    <submittedName>
        <fullName evidence="8">MFS transporter</fullName>
    </submittedName>
</protein>
<evidence type="ECO:0000259" key="7">
    <source>
        <dbReference type="PROSITE" id="PS50850"/>
    </source>
</evidence>
<comment type="subcellular location">
    <subcellularLocation>
        <location evidence="1">Cell membrane</location>
        <topology evidence="1">Multi-pass membrane protein</topology>
    </subcellularLocation>
</comment>
<feature type="transmembrane region" description="Helical" evidence="6">
    <location>
        <begin position="185"/>
        <end position="206"/>
    </location>
</feature>
<feature type="transmembrane region" description="Helical" evidence="6">
    <location>
        <begin position="364"/>
        <end position="381"/>
    </location>
</feature>
<feature type="region of interest" description="Disordered" evidence="5">
    <location>
        <begin position="414"/>
        <end position="463"/>
    </location>
</feature>
<evidence type="ECO:0000256" key="1">
    <source>
        <dbReference type="ARBA" id="ARBA00004651"/>
    </source>
</evidence>
<dbReference type="InterPro" id="IPR020846">
    <property type="entry name" value="MFS_dom"/>
</dbReference>